<feature type="compositionally biased region" description="Basic and acidic residues" evidence="1">
    <location>
        <begin position="108"/>
        <end position="117"/>
    </location>
</feature>
<evidence type="ECO:0000313" key="2">
    <source>
        <dbReference type="EMBL" id="CDW23762.1"/>
    </source>
</evidence>
<dbReference type="AlphaFoldDB" id="A0A0K2TDV1"/>
<dbReference type="EMBL" id="HACA01006401">
    <property type="protein sequence ID" value="CDW23762.1"/>
    <property type="molecule type" value="Transcribed_RNA"/>
</dbReference>
<sequence>MSESPRKEDESRPYSTSASSIKSQSTTGCQNPFVPIPPKGSSFSRFKQLSTRKHTQNRGTRSPHLSETESSKKPIEDLEGSERVTKSNAEDGCGGNEKDNSSPNNTKTDPKNTEVENTKGNLQLSEEAYPSLSTFTVPQISVLTESSSKPKDLDEQISYFRRGSFNPPLKSFPAYLDASSGWGYTDGGSDS</sequence>
<name>A0A0K2TDV1_LEPSM</name>
<organism evidence="2">
    <name type="scientific">Lepeophtheirus salmonis</name>
    <name type="common">Salmon louse</name>
    <name type="synonym">Caligus salmonis</name>
    <dbReference type="NCBI Taxonomy" id="72036"/>
    <lineage>
        <taxon>Eukaryota</taxon>
        <taxon>Metazoa</taxon>
        <taxon>Ecdysozoa</taxon>
        <taxon>Arthropoda</taxon>
        <taxon>Crustacea</taxon>
        <taxon>Multicrustacea</taxon>
        <taxon>Hexanauplia</taxon>
        <taxon>Copepoda</taxon>
        <taxon>Siphonostomatoida</taxon>
        <taxon>Caligidae</taxon>
        <taxon>Lepeophtheirus</taxon>
    </lineage>
</organism>
<reference evidence="2" key="1">
    <citation type="submission" date="2014-05" db="EMBL/GenBank/DDBJ databases">
        <authorList>
            <person name="Chronopoulou M."/>
        </authorList>
    </citation>
    <scope>NUCLEOTIDE SEQUENCE</scope>
    <source>
        <tissue evidence="2">Whole organism</tissue>
    </source>
</reference>
<protein>
    <submittedName>
        <fullName evidence="2">Uncharacterized protein</fullName>
    </submittedName>
</protein>
<feature type="region of interest" description="Disordered" evidence="1">
    <location>
        <begin position="1"/>
        <end position="123"/>
    </location>
</feature>
<feature type="compositionally biased region" description="Low complexity" evidence="1">
    <location>
        <begin position="15"/>
        <end position="27"/>
    </location>
</feature>
<evidence type="ECO:0000256" key="1">
    <source>
        <dbReference type="SAM" id="MobiDB-lite"/>
    </source>
</evidence>
<proteinExistence type="predicted"/>
<feature type="compositionally biased region" description="Basic and acidic residues" evidence="1">
    <location>
        <begin position="64"/>
        <end position="89"/>
    </location>
</feature>
<feature type="non-terminal residue" evidence="2">
    <location>
        <position position="191"/>
    </location>
</feature>
<accession>A0A0K2TDV1</accession>
<feature type="compositionally biased region" description="Basic and acidic residues" evidence="1">
    <location>
        <begin position="1"/>
        <end position="12"/>
    </location>
</feature>